<protein>
    <recommendedName>
        <fullName evidence="3">Outer membrane protein beta-barrel domain-containing protein</fullName>
    </recommendedName>
</protein>
<evidence type="ECO:0000313" key="2">
    <source>
        <dbReference type="Proteomes" id="UP001595766"/>
    </source>
</evidence>
<comment type="caution">
    <text evidence="1">The sequence shown here is derived from an EMBL/GenBank/DDBJ whole genome shotgun (WGS) entry which is preliminary data.</text>
</comment>
<organism evidence="1 2">
    <name type="scientific">Belliella kenyensis</name>
    <dbReference type="NCBI Taxonomy" id="1472724"/>
    <lineage>
        <taxon>Bacteria</taxon>
        <taxon>Pseudomonadati</taxon>
        <taxon>Bacteroidota</taxon>
        <taxon>Cytophagia</taxon>
        <taxon>Cytophagales</taxon>
        <taxon>Cyclobacteriaceae</taxon>
        <taxon>Belliella</taxon>
    </lineage>
</organism>
<name>A0ABV8EL92_9BACT</name>
<proteinExistence type="predicted"/>
<sequence length="186" mass="21688">MKHIHITSILLFLFEINYLTKKSWVHGVDLGTTFNTINSLMANEYFTDAQFPKEITLHRPYKTNYIGYILGYQFTTKNIDFRPYQKVGYSRLDFPFYNLQNTQFGDSFIHEGDRPKSNSIYFETGLVTNIIIFKNTTLGLNISYRCADYDYSMIKRRVPGGSSRILVTDQVNLRAIMTGLRLAYKL</sequence>
<dbReference type="EMBL" id="JBHSAV010000023">
    <property type="protein sequence ID" value="MFC3976324.1"/>
    <property type="molecule type" value="Genomic_DNA"/>
</dbReference>
<accession>A0ABV8EL92</accession>
<dbReference type="Proteomes" id="UP001595766">
    <property type="component" value="Unassembled WGS sequence"/>
</dbReference>
<keyword evidence="2" id="KW-1185">Reference proteome</keyword>
<dbReference type="RefSeq" id="WP_241291007.1">
    <property type="nucleotide sequence ID" value="NZ_JAKZGR010000001.1"/>
</dbReference>
<reference evidence="2" key="1">
    <citation type="journal article" date="2019" name="Int. J. Syst. Evol. Microbiol.">
        <title>The Global Catalogue of Microorganisms (GCM) 10K type strain sequencing project: providing services to taxonomists for standard genome sequencing and annotation.</title>
        <authorList>
            <consortium name="The Broad Institute Genomics Platform"/>
            <consortium name="The Broad Institute Genome Sequencing Center for Infectious Disease"/>
            <person name="Wu L."/>
            <person name="Ma J."/>
        </authorList>
    </citation>
    <scope>NUCLEOTIDE SEQUENCE [LARGE SCALE GENOMIC DNA]</scope>
    <source>
        <strain evidence="2">CECT 8551</strain>
    </source>
</reference>
<gene>
    <name evidence="1" type="ORF">ACFOUP_08045</name>
</gene>
<evidence type="ECO:0008006" key="3">
    <source>
        <dbReference type="Google" id="ProtNLM"/>
    </source>
</evidence>
<evidence type="ECO:0000313" key="1">
    <source>
        <dbReference type="EMBL" id="MFC3976324.1"/>
    </source>
</evidence>